<keyword evidence="2 13" id="KW-0813">Transport</keyword>
<evidence type="ECO:0000256" key="2">
    <source>
        <dbReference type="ARBA" id="ARBA00022448"/>
    </source>
</evidence>
<dbReference type="GO" id="GO:0048038">
    <property type="term" value="F:quinone binding"/>
    <property type="evidence" value="ECO:0007669"/>
    <property type="project" value="UniProtKB-KW"/>
</dbReference>
<dbReference type="InterPro" id="IPR006137">
    <property type="entry name" value="NADH_UbQ_OxRdtase-like_20kDa"/>
</dbReference>
<dbReference type="Proteomes" id="UP001056323">
    <property type="component" value="Chromosome"/>
</dbReference>
<comment type="function">
    <text evidence="13">NDH-1 shuttles electrons from NADH, via FMN and iron-sulfur (Fe-S) centers, to quinones in the respiratory chain. The immediate electron acceptor for the enzyme in this species is believed to be ubiquinone. Couples the redox reaction to proton translocation (for every two electrons transferred, four hydrogen ions are translocated across the cytoplasmic membrane), and thus conserves the redox energy in a proton gradient.</text>
</comment>
<keyword evidence="4 13" id="KW-0004">4Fe-4S</keyword>
<dbReference type="Gene3D" id="3.40.50.12280">
    <property type="match status" value="1"/>
</dbReference>
<feature type="binding site" evidence="13">
    <location>
        <position position="68"/>
    </location>
    <ligand>
        <name>[4Fe-4S] cluster</name>
        <dbReference type="ChEBI" id="CHEBI:49883"/>
    </ligand>
</feature>
<evidence type="ECO:0000256" key="3">
    <source>
        <dbReference type="ARBA" id="ARBA00022475"/>
    </source>
</evidence>
<feature type="binding site" evidence="13">
    <location>
        <position position="134"/>
    </location>
    <ligand>
        <name>[4Fe-4S] cluster</name>
        <dbReference type="ChEBI" id="CHEBI:49883"/>
    </ligand>
</feature>
<evidence type="ECO:0000313" key="17">
    <source>
        <dbReference type="Proteomes" id="UP001056323"/>
    </source>
</evidence>
<keyword evidence="12 13" id="KW-0472">Membrane</keyword>
<evidence type="ECO:0000256" key="6">
    <source>
        <dbReference type="ARBA" id="ARBA00022723"/>
    </source>
</evidence>
<evidence type="ECO:0000256" key="8">
    <source>
        <dbReference type="ARBA" id="ARBA00023004"/>
    </source>
</evidence>
<evidence type="ECO:0000256" key="9">
    <source>
        <dbReference type="ARBA" id="ARBA00023014"/>
    </source>
</evidence>
<feature type="binding site" evidence="13">
    <location>
        <position position="69"/>
    </location>
    <ligand>
        <name>[4Fe-4S] cluster</name>
        <dbReference type="ChEBI" id="CHEBI:49883"/>
    </ligand>
</feature>
<comment type="cofactor">
    <cofactor evidence="13">
        <name>[4Fe-4S] cluster</name>
        <dbReference type="ChEBI" id="CHEBI:49883"/>
    </cofactor>
    <text evidence="13">Binds 1 [4Fe-4S] cluster.</text>
</comment>
<dbReference type="InterPro" id="IPR006138">
    <property type="entry name" value="NADH_UQ_OxRdtase_20Kd_su"/>
</dbReference>
<comment type="subunit">
    <text evidence="13">NDH-1 is composed of 13 different subunits. Subunits NuoB, CD, E, F, and G constitute the peripheral sector of the complex.</text>
</comment>
<dbReference type="PROSITE" id="PS01150">
    <property type="entry name" value="COMPLEX1_20K"/>
    <property type="match status" value="1"/>
</dbReference>
<sequence length="236" mass="26856">MKYTLTTARTDNSEDEQYPLQEKKIVTDPLEKNIKRNVFFGKLSAVLHKIVNWGRGNSLWPYNFGLSCCYVEMTTAFTAIHDVARFGSEVLRASPRQSDFMVIAGTPFLKMVPVIQRLYDQMLEPKWVISMGACANSGGMYDIYSVVQGVDKFLPVDVYIPGCPPRPEAYIQGLLLLKKSINEERRPLSWVLGDKGIYRRNMESERQCKHNTRTAETILSSPDDELDVYSKQNGEA</sequence>
<dbReference type="PANTHER" id="PTHR11995:SF14">
    <property type="entry name" value="NADH DEHYDROGENASE [UBIQUINONE] IRON-SULFUR PROTEIN 7, MITOCHONDRIAL"/>
    <property type="match status" value="1"/>
</dbReference>
<accession>A0AAE9L6C5</accession>
<dbReference type="GO" id="GO:0045271">
    <property type="term" value="C:respiratory chain complex I"/>
    <property type="evidence" value="ECO:0007669"/>
    <property type="project" value="TreeGrafter"/>
</dbReference>
<comment type="subcellular location">
    <subcellularLocation>
        <location evidence="13">Cell membrane</location>
        <topology evidence="13">Peripheral membrane protein</topology>
        <orientation evidence="13">Cytoplasmic side</orientation>
    </subcellularLocation>
</comment>
<dbReference type="GO" id="GO:0015990">
    <property type="term" value="P:electron transport coupled proton transport"/>
    <property type="evidence" value="ECO:0007669"/>
    <property type="project" value="TreeGrafter"/>
</dbReference>
<comment type="catalytic activity">
    <reaction evidence="13">
        <text>a quinone + NADH + 5 H(+)(in) = a quinol + NAD(+) + 4 H(+)(out)</text>
        <dbReference type="Rhea" id="RHEA:57888"/>
        <dbReference type="ChEBI" id="CHEBI:15378"/>
        <dbReference type="ChEBI" id="CHEBI:24646"/>
        <dbReference type="ChEBI" id="CHEBI:57540"/>
        <dbReference type="ChEBI" id="CHEBI:57945"/>
        <dbReference type="ChEBI" id="CHEBI:132124"/>
    </reaction>
</comment>
<evidence type="ECO:0000256" key="13">
    <source>
        <dbReference type="HAMAP-Rule" id="MF_01356"/>
    </source>
</evidence>
<keyword evidence="3 13" id="KW-1003">Cell membrane</keyword>
<evidence type="ECO:0000256" key="5">
    <source>
        <dbReference type="ARBA" id="ARBA00022719"/>
    </source>
</evidence>
<evidence type="ECO:0000256" key="14">
    <source>
        <dbReference type="RuleBase" id="RU004464"/>
    </source>
</evidence>
<dbReference type="EC" id="7.1.1.-" evidence="13"/>
<evidence type="ECO:0000256" key="12">
    <source>
        <dbReference type="ARBA" id="ARBA00023136"/>
    </source>
</evidence>
<keyword evidence="7 13" id="KW-1278">Translocase</keyword>
<reference evidence="16" key="1">
    <citation type="submission" date="2022-05" db="EMBL/GenBank/DDBJ databases">
        <title>Impact of host demography and evolutionary history on endosymbiont molecular evolution: a test in carpenter ants (Genus Camponotus) and their Blochmannia endosymbionts.</title>
        <authorList>
            <person name="Manthey J.D."/>
            <person name="Giron J.C."/>
            <person name="Hruska J.P."/>
        </authorList>
    </citation>
    <scope>NUCLEOTIDE SEQUENCE</scope>
    <source>
        <strain evidence="16">C-049</strain>
    </source>
</reference>
<dbReference type="GO" id="GO:0008137">
    <property type="term" value="F:NADH dehydrogenase (ubiquinone) activity"/>
    <property type="evidence" value="ECO:0007669"/>
    <property type="project" value="InterPro"/>
</dbReference>
<evidence type="ECO:0000256" key="1">
    <source>
        <dbReference type="ARBA" id="ARBA00009173"/>
    </source>
</evidence>
<dbReference type="RefSeq" id="WP_250247307.1">
    <property type="nucleotide sequence ID" value="NZ_CP097749.1"/>
</dbReference>
<dbReference type="HAMAP" id="MF_01356">
    <property type="entry name" value="NDH1_NuoB"/>
    <property type="match status" value="1"/>
</dbReference>
<dbReference type="PANTHER" id="PTHR11995">
    <property type="entry name" value="NADH DEHYDROGENASE"/>
    <property type="match status" value="1"/>
</dbReference>
<feature type="domain" description="NADH:ubiquinone oxidoreductase-like 20kDa subunit" evidence="15">
    <location>
        <begin position="68"/>
        <end position="175"/>
    </location>
</feature>
<keyword evidence="6 13" id="KW-0479">Metal-binding</keyword>
<keyword evidence="5 13" id="KW-0874">Quinone</keyword>
<dbReference type="GO" id="GO:0051539">
    <property type="term" value="F:4 iron, 4 sulfur cluster binding"/>
    <property type="evidence" value="ECO:0007669"/>
    <property type="project" value="UniProtKB-KW"/>
</dbReference>
<keyword evidence="10 13" id="KW-0520">NAD</keyword>
<keyword evidence="8 13" id="KW-0408">Iron</keyword>
<dbReference type="Pfam" id="PF01058">
    <property type="entry name" value="Oxidored_q6"/>
    <property type="match status" value="1"/>
</dbReference>
<organism evidence="16 17">
    <name type="scientific">Candidatus Blochmanniella camponoti</name>
    <dbReference type="NCBI Taxonomy" id="108080"/>
    <lineage>
        <taxon>Bacteria</taxon>
        <taxon>Pseudomonadati</taxon>
        <taxon>Pseudomonadota</taxon>
        <taxon>Gammaproteobacteria</taxon>
        <taxon>Enterobacterales</taxon>
        <taxon>Enterobacteriaceae</taxon>
        <taxon>ant endosymbionts</taxon>
        <taxon>Candidatus Blochmanniella</taxon>
    </lineage>
</organism>
<dbReference type="GO" id="GO:0009060">
    <property type="term" value="P:aerobic respiration"/>
    <property type="evidence" value="ECO:0007669"/>
    <property type="project" value="TreeGrafter"/>
</dbReference>
<dbReference type="FunFam" id="3.40.50.12280:FF:000002">
    <property type="entry name" value="NADH-quinone oxidoreductase subunit B"/>
    <property type="match status" value="1"/>
</dbReference>
<evidence type="ECO:0000256" key="10">
    <source>
        <dbReference type="ARBA" id="ARBA00023027"/>
    </source>
</evidence>
<dbReference type="GO" id="GO:0050136">
    <property type="term" value="F:NADH dehydrogenase (quinone) (non-electrogenic) activity"/>
    <property type="evidence" value="ECO:0007669"/>
    <property type="project" value="UniProtKB-UniRule"/>
</dbReference>
<dbReference type="NCBIfam" id="NF005012">
    <property type="entry name" value="PRK06411.1"/>
    <property type="match status" value="1"/>
</dbReference>
<evidence type="ECO:0000256" key="11">
    <source>
        <dbReference type="ARBA" id="ARBA00023075"/>
    </source>
</evidence>
<evidence type="ECO:0000256" key="7">
    <source>
        <dbReference type="ARBA" id="ARBA00022967"/>
    </source>
</evidence>
<dbReference type="GO" id="GO:0005506">
    <property type="term" value="F:iron ion binding"/>
    <property type="evidence" value="ECO:0007669"/>
    <property type="project" value="UniProtKB-UniRule"/>
</dbReference>
<dbReference type="AlphaFoldDB" id="A0AAE9L6C5"/>
<keyword evidence="11 13" id="KW-0830">Ubiquinone</keyword>
<dbReference type="KEGG" id="bhb:M9394_00815"/>
<proteinExistence type="inferred from homology"/>
<feature type="binding site" evidence="13">
    <location>
        <position position="163"/>
    </location>
    <ligand>
        <name>[4Fe-4S] cluster</name>
        <dbReference type="ChEBI" id="CHEBI:49883"/>
    </ligand>
</feature>
<keyword evidence="9 13" id="KW-0411">Iron-sulfur</keyword>
<evidence type="ECO:0000313" key="16">
    <source>
        <dbReference type="EMBL" id="URJ27682.1"/>
    </source>
</evidence>
<dbReference type="SUPFAM" id="SSF56770">
    <property type="entry name" value="HydA/Nqo6-like"/>
    <property type="match status" value="1"/>
</dbReference>
<evidence type="ECO:0000259" key="15">
    <source>
        <dbReference type="Pfam" id="PF01058"/>
    </source>
</evidence>
<gene>
    <name evidence="13" type="primary">nuoB</name>
    <name evidence="16" type="ORF">M9394_00815</name>
</gene>
<evidence type="ECO:0000256" key="4">
    <source>
        <dbReference type="ARBA" id="ARBA00022485"/>
    </source>
</evidence>
<protein>
    <recommendedName>
        <fullName evidence="13">NADH-quinone oxidoreductase subunit B</fullName>
        <ecNumber evidence="13">7.1.1.-</ecNumber>
    </recommendedName>
    <alternativeName>
        <fullName evidence="13">NADH dehydrogenase I subunit B</fullName>
    </alternativeName>
    <alternativeName>
        <fullName evidence="13">NDH-1 subunit B</fullName>
    </alternativeName>
</protein>
<comment type="similarity">
    <text evidence="1 13 14">Belongs to the complex I 20 kDa subunit family.</text>
</comment>
<dbReference type="GO" id="GO:0005886">
    <property type="term" value="C:plasma membrane"/>
    <property type="evidence" value="ECO:0007669"/>
    <property type="project" value="UniProtKB-SubCell"/>
</dbReference>
<dbReference type="NCBIfam" id="TIGR01957">
    <property type="entry name" value="nuoB_fam"/>
    <property type="match status" value="1"/>
</dbReference>
<name>A0AAE9L6C5_9ENTR</name>
<dbReference type="EMBL" id="CP097751">
    <property type="protein sequence ID" value="URJ27682.1"/>
    <property type="molecule type" value="Genomic_DNA"/>
</dbReference>